<dbReference type="PANTHER" id="PTHR31945">
    <property type="entry name" value="TRANSCRIPTION FACTOR SCREAM2-RELATED"/>
    <property type="match status" value="1"/>
</dbReference>
<dbReference type="Pfam" id="PF22754">
    <property type="entry name" value="bHLH-TF_ACT-like_plant"/>
    <property type="match status" value="1"/>
</dbReference>
<dbReference type="InterPro" id="IPR025610">
    <property type="entry name" value="MYC/MYB_N"/>
</dbReference>
<dbReference type="GO" id="GO:0046983">
    <property type="term" value="F:protein dimerization activity"/>
    <property type="evidence" value="ECO:0007669"/>
    <property type="project" value="InterPro"/>
</dbReference>
<sequence length="522" mass="58643">MEGLWERLLGTWVHISEDSMREKGDMGSMEKWLRPFVERKGWDYCVVWKLGDDPSRFIEWSDCLCSGCGNVKKERDEKILGPLCRDAHFQHPVRTKACEALAQFPAFLSLYAGVHGDVVISKQPLWLAGADASDDSETSIESMGTRVLIPVLGGLIELFASKHIPEDQKMLELVTTQCNALVESEQSSIITSVCINEQSIDPSLEENLQKLPLSYRSSTVIPIVHPSPITQLRANPSFEGSSIGPNLPIEDLTLASASAYISPSKSKQLIKNHCTKRPSCSDNVYKQGGGSVLNCDNKPAKDNARVSRCRDKEHYYSKNLVTERNRRNRIKDGLFTLRALVPKISKMDRAAILGDAIDYIRELKEEEKRLRQELKELEEENREKSKLELKSTKLHGVNKVANPPAGHSQSSSGPGKTAMMEVHVEVNQLTRQEFLIRVFCEHKRGGFTRLMEALNHLSLQVIDANVTALDGKMMNTLRVEANKMDLQPKKLRDSLTKLINKRGESPVDRRNGTENEAKKVKS</sequence>
<keyword evidence="3" id="KW-0238">DNA-binding</keyword>
<keyword evidence="4" id="KW-0804">Transcription</keyword>
<dbReference type="InterPro" id="IPR054502">
    <property type="entry name" value="bHLH-TF_ACT-like_plant"/>
</dbReference>
<dbReference type="EMBL" id="BPVZ01000061">
    <property type="protein sequence ID" value="GKV22881.1"/>
    <property type="molecule type" value="Genomic_DNA"/>
</dbReference>
<dbReference type="Pfam" id="PF00010">
    <property type="entry name" value="HLH"/>
    <property type="match status" value="1"/>
</dbReference>
<protein>
    <recommendedName>
        <fullName evidence="8">BHLH domain-containing protein</fullName>
    </recommendedName>
</protein>
<dbReference type="InterPro" id="IPR045865">
    <property type="entry name" value="ACT-like_dom_sf"/>
</dbReference>
<organism evidence="9 10">
    <name type="scientific">Rubroshorea leprosula</name>
    <dbReference type="NCBI Taxonomy" id="152421"/>
    <lineage>
        <taxon>Eukaryota</taxon>
        <taxon>Viridiplantae</taxon>
        <taxon>Streptophyta</taxon>
        <taxon>Embryophyta</taxon>
        <taxon>Tracheophyta</taxon>
        <taxon>Spermatophyta</taxon>
        <taxon>Magnoliopsida</taxon>
        <taxon>eudicotyledons</taxon>
        <taxon>Gunneridae</taxon>
        <taxon>Pentapetalae</taxon>
        <taxon>rosids</taxon>
        <taxon>malvids</taxon>
        <taxon>Malvales</taxon>
        <taxon>Dipterocarpaceae</taxon>
        <taxon>Rubroshorea</taxon>
    </lineage>
</organism>
<dbReference type="GO" id="GO:0003700">
    <property type="term" value="F:DNA-binding transcription factor activity"/>
    <property type="evidence" value="ECO:0007669"/>
    <property type="project" value="TreeGrafter"/>
</dbReference>
<dbReference type="GO" id="GO:0043565">
    <property type="term" value="F:sequence-specific DNA binding"/>
    <property type="evidence" value="ECO:0007669"/>
    <property type="project" value="TreeGrafter"/>
</dbReference>
<dbReference type="InterPro" id="IPR011598">
    <property type="entry name" value="bHLH_dom"/>
</dbReference>
<dbReference type="InterPro" id="IPR036638">
    <property type="entry name" value="HLH_DNA-bd_sf"/>
</dbReference>
<feature type="region of interest" description="Disordered" evidence="7">
    <location>
        <begin position="499"/>
        <end position="522"/>
    </location>
</feature>
<dbReference type="InterPro" id="IPR051358">
    <property type="entry name" value="TF_AMS/ICE1/BHLH6-like"/>
</dbReference>
<feature type="domain" description="BHLH" evidence="8">
    <location>
        <begin position="314"/>
        <end position="363"/>
    </location>
</feature>
<dbReference type="AlphaFoldDB" id="A0AAV5KE66"/>
<evidence type="ECO:0000256" key="4">
    <source>
        <dbReference type="ARBA" id="ARBA00023163"/>
    </source>
</evidence>
<dbReference type="Gene3D" id="4.10.280.10">
    <property type="entry name" value="Helix-loop-helix DNA-binding domain"/>
    <property type="match status" value="1"/>
</dbReference>
<accession>A0AAV5KE66</accession>
<evidence type="ECO:0000256" key="6">
    <source>
        <dbReference type="SAM" id="Coils"/>
    </source>
</evidence>
<keyword evidence="10" id="KW-1185">Reference proteome</keyword>
<evidence type="ECO:0000256" key="3">
    <source>
        <dbReference type="ARBA" id="ARBA00023125"/>
    </source>
</evidence>
<evidence type="ECO:0000313" key="9">
    <source>
        <dbReference type="EMBL" id="GKV22881.1"/>
    </source>
</evidence>
<reference evidence="9 10" key="1">
    <citation type="journal article" date="2021" name="Commun. Biol.">
        <title>The genome of Shorea leprosula (Dipterocarpaceae) highlights the ecological relevance of drought in aseasonal tropical rainforests.</title>
        <authorList>
            <person name="Ng K.K.S."/>
            <person name="Kobayashi M.J."/>
            <person name="Fawcett J.A."/>
            <person name="Hatakeyama M."/>
            <person name="Paape T."/>
            <person name="Ng C.H."/>
            <person name="Ang C.C."/>
            <person name="Tnah L.H."/>
            <person name="Lee C.T."/>
            <person name="Nishiyama T."/>
            <person name="Sese J."/>
            <person name="O'Brien M.J."/>
            <person name="Copetti D."/>
            <person name="Mohd Noor M.I."/>
            <person name="Ong R.C."/>
            <person name="Putra M."/>
            <person name="Sireger I.Z."/>
            <person name="Indrioko S."/>
            <person name="Kosugi Y."/>
            <person name="Izuno A."/>
            <person name="Isagi Y."/>
            <person name="Lee S.L."/>
            <person name="Shimizu K.K."/>
        </authorList>
    </citation>
    <scope>NUCLEOTIDE SEQUENCE [LARGE SCALE GENOMIC DNA]</scope>
    <source>
        <strain evidence="9">214</strain>
    </source>
</reference>
<feature type="region of interest" description="Disordered" evidence="7">
    <location>
        <begin position="397"/>
        <end position="416"/>
    </location>
</feature>
<evidence type="ECO:0000256" key="2">
    <source>
        <dbReference type="ARBA" id="ARBA00023015"/>
    </source>
</evidence>
<dbReference type="SUPFAM" id="SSF55021">
    <property type="entry name" value="ACT-like"/>
    <property type="match status" value="1"/>
</dbReference>
<dbReference type="SMART" id="SM00353">
    <property type="entry name" value="HLH"/>
    <property type="match status" value="1"/>
</dbReference>
<evidence type="ECO:0000256" key="5">
    <source>
        <dbReference type="ARBA" id="ARBA00023242"/>
    </source>
</evidence>
<evidence type="ECO:0000313" key="10">
    <source>
        <dbReference type="Proteomes" id="UP001054252"/>
    </source>
</evidence>
<feature type="coiled-coil region" evidence="6">
    <location>
        <begin position="353"/>
        <end position="390"/>
    </location>
</feature>
<proteinExistence type="predicted"/>
<dbReference type="SUPFAM" id="SSF47459">
    <property type="entry name" value="HLH, helix-loop-helix DNA-binding domain"/>
    <property type="match status" value="1"/>
</dbReference>
<gene>
    <name evidence="9" type="ORF">SLEP1_g32698</name>
</gene>
<keyword evidence="2" id="KW-0805">Transcription regulation</keyword>
<evidence type="ECO:0000256" key="7">
    <source>
        <dbReference type="SAM" id="MobiDB-lite"/>
    </source>
</evidence>
<dbReference type="PROSITE" id="PS50888">
    <property type="entry name" value="BHLH"/>
    <property type="match status" value="1"/>
</dbReference>
<keyword evidence="6" id="KW-0175">Coiled coil</keyword>
<dbReference type="PANTHER" id="PTHR31945:SF63">
    <property type="entry name" value="TRANSCRIPTION FACTOR BHLH90"/>
    <property type="match status" value="1"/>
</dbReference>
<comment type="caution">
    <text evidence="9">The sequence shown here is derived from an EMBL/GenBank/DDBJ whole genome shotgun (WGS) entry which is preliminary data.</text>
</comment>
<dbReference type="Proteomes" id="UP001054252">
    <property type="component" value="Unassembled WGS sequence"/>
</dbReference>
<evidence type="ECO:0000259" key="8">
    <source>
        <dbReference type="PROSITE" id="PS50888"/>
    </source>
</evidence>
<evidence type="ECO:0000256" key="1">
    <source>
        <dbReference type="ARBA" id="ARBA00004123"/>
    </source>
</evidence>
<dbReference type="Pfam" id="PF14215">
    <property type="entry name" value="bHLH-MYC_N"/>
    <property type="match status" value="1"/>
</dbReference>
<comment type="subcellular location">
    <subcellularLocation>
        <location evidence="1">Nucleus</location>
    </subcellularLocation>
</comment>
<dbReference type="GO" id="GO:0005634">
    <property type="term" value="C:nucleus"/>
    <property type="evidence" value="ECO:0007669"/>
    <property type="project" value="UniProtKB-SubCell"/>
</dbReference>
<keyword evidence="5" id="KW-0539">Nucleus</keyword>
<name>A0AAV5KE66_9ROSI</name>